<evidence type="ECO:0000313" key="2">
    <source>
        <dbReference type="EMBL" id="ARX82227.1"/>
    </source>
</evidence>
<keyword evidence="3" id="KW-1185">Reference proteome</keyword>
<dbReference type="OrthoDB" id="3296280at2"/>
<dbReference type="STRING" id="67267.GCA_000716675_00283"/>
<name>A0A1Z1W745_9ACTN</name>
<accession>A0A1Z1W745</accession>
<dbReference type="Proteomes" id="UP000195880">
    <property type="component" value="Chromosome"/>
</dbReference>
<dbReference type="RefSeq" id="WP_087883354.1">
    <property type="nucleotide sequence ID" value="NZ_CP021748.1"/>
</dbReference>
<dbReference type="Pfam" id="PF19834">
    <property type="entry name" value="DUF6314"/>
    <property type="match status" value="1"/>
</dbReference>
<gene>
    <name evidence="2" type="ORF">SMD44_01636</name>
</gene>
<dbReference type="eggNOG" id="ENOG5032ZC5">
    <property type="taxonomic scope" value="Bacteria"/>
</dbReference>
<protein>
    <recommendedName>
        <fullName evidence="1">DUF6314 domain-containing protein</fullName>
    </recommendedName>
</protein>
<sequence>MAYAAGTEHTGTAQAPVHAVPDALAYLAGAWRVERTVRDFAQAATGAAGGAGADGEAVVGRFEGTTLFTPLTDVEPGAGAPGPAGLLHHESGTFTWHGVARPAERTLRFLPGTPAGTAVVHFADGRFFHDLDLRSGRHTADHPCAADLYRGEFEVYDASRWRTRWRVAGPSKDLLLTTDYTRLP</sequence>
<dbReference type="KEGG" id="salf:SMD44_01636"/>
<dbReference type="EMBL" id="CP021748">
    <property type="protein sequence ID" value="ARX82227.1"/>
    <property type="molecule type" value="Genomic_DNA"/>
</dbReference>
<evidence type="ECO:0000313" key="3">
    <source>
        <dbReference type="Proteomes" id="UP000195880"/>
    </source>
</evidence>
<evidence type="ECO:0000259" key="1">
    <source>
        <dbReference type="Pfam" id="PF19834"/>
    </source>
</evidence>
<reference evidence="2 3" key="1">
    <citation type="submission" date="2017-05" db="EMBL/GenBank/DDBJ databases">
        <title>Streptomyces alboflavus Genome sequencing and assembly.</title>
        <authorList>
            <person name="Wang Y."/>
            <person name="Du B."/>
            <person name="Ding Y."/>
            <person name="Liu H."/>
            <person name="Hou Q."/>
            <person name="Liu K."/>
            <person name="Wang C."/>
            <person name="Yao L."/>
        </authorList>
    </citation>
    <scope>NUCLEOTIDE SEQUENCE [LARGE SCALE GENOMIC DNA]</scope>
    <source>
        <strain evidence="2 3">MDJK44</strain>
    </source>
</reference>
<dbReference type="InterPro" id="IPR045632">
    <property type="entry name" value="DUF6314"/>
</dbReference>
<feature type="domain" description="DUF6314" evidence="1">
    <location>
        <begin position="27"/>
        <end position="182"/>
    </location>
</feature>
<proteinExistence type="predicted"/>
<dbReference type="AlphaFoldDB" id="A0A1Z1W745"/>
<organism evidence="2 3">
    <name type="scientific">Streptomyces alboflavus</name>
    <dbReference type="NCBI Taxonomy" id="67267"/>
    <lineage>
        <taxon>Bacteria</taxon>
        <taxon>Bacillati</taxon>
        <taxon>Actinomycetota</taxon>
        <taxon>Actinomycetes</taxon>
        <taxon>Kitasatosporales</taxon>
        <taxon>Streptomycetaceae</taxon>
        <taxon>Streptomyces</taxon>
    </lineage>
</organism>